<dbReference type="SMART" id="SM00563">
    <property type="entry name" value="PlsC"/>
    <property type="match status" value="1"/>
</dbReference>
<dbReference type="Pfam" id="PF19576">
    <property type="entry name" value="Acyltransf_2"/>
    <property type="match status" value="1"/>
</dbReference>
<dbReference type="Pfam" id="PF13444">
    <property type="entry name" value="Acetyltransf_5"/>
    <property type="match status" value="1"/>
</dbReference>
<evidence type="ECO:0000256" key="7">
    <source>
        <dbReference type="ARBA" id="ARBA00039058"/>
    </source>
</evidence>
<accession>A0A7X5LMS1</accession>
<evidence type="ECO:0000259" key="11">
    <source>
        <dbReference type="SMART" id="SM00563"/>
    </source>
</evidence>
<organism evidence="12 13">
    <name type="scientific">Alteromonas profundi</name>
    <dbReference type="NCBI Taxonomy" id="2696062"/>
    <lineage>
        <taxon>Bacteria</taxon>
        <taxon>Pseudomonadati</taxon>
        <taxon>Pseudomonadota</taxon>
        <taxon>Gammaproteobacteria</taxon>
        <taxon>Alteromonadales</taxon>
        <taxon>Alteromonadaceae</taxon>
        <taxon>Alteromonas/Salinimonas group</taxon>
        <taxon>Alteromonas</taxon>
    </lineage>
</organism>
<dbReference type="AlphaFoldDB" id="A0A7X5LMS1"/>
<dbReference type="InterPro" id="IPR045746">
    <property type="entry name" value="ACT14924-like_Acyltransf_dom"/>
</dbReference>
<dbReference type="CDD" id="cd07986">
    <property type="entry name" value="LPLAT_ACT14924-like"/>
    <property type="match status" value="1"/>
</dbReference>
<dbReference type="EMBL" id="JAAAWN010000018">
    <property type="protein sequence ID" value="NDV92196.1"/>
    <property type="molecule type" value="Genomic_DNA"/>
</dbReference>
<dbReference type="SUPFAM" id="SSF69593">
    <property type="entry name" value="Glycerol-3-phosphate (1)-acyltransferase"/>
    <property type="match status" value="1"/>
</dbReference>
<dbReference type="GO" id="GO:0043810">
    <property type="term" value="F:ornithine-acyl [acyl carrier protein] N-acyltransferase activity"/>
    <property type="evidence" value="ECO:0007669"/>
    <property type="project" value="UniProtKB-EC"/>
</dbReference>
<dbReference type="PANTHER" id="PTHR37323">
    <property type="entry name" value="GCN5-RELATED N-ACETYLTRANSFERASE"/>
    <property type="match status" value="1"/>
</dbReference>
<evidence type="ECO:0000313" key="12">
    <source>
        <dbReference type="EMBL" id="NDV92196.1"/>
    </source>
</evidence>
<name>A0A7X5LMS1_9ALTE</name>
<comment type="catalytic activity">
    <reaction evidence="10">
        <text>a (3R)-hydroxyacyl-[ACP] + L-ornithine = a lyso-ornithine lipid + holo-[ACP] + H(+)</text>
        <dbReference type="Rhea" id="RHEA:20633"/>
        <dbReference type="Rhea" id="RHEA-COMP:9685"/>
        <dbReference type="Rhea" id="RHEA-COMP:9945"/>
        <dbReference type="ChEBI" id="CHEBI:15378"/>
        <dbReference type="ChEBI" id="CHEBI:46911"/>
        <dbReference type="ChEBI" id="CHEBI:64479"/>
        <dbReference type="ChEBI" id="CHEBI:78827"/>
        <dbReference type="ChEBI" id="CHEBI:138482"/>
        <dbReference type="EC" id="2.3.2.30"/>
    </reaction>
    <physiologicalReaction direction="left-to-right" evidence="10">
        <dbReference type="Rhea" id="RHEA:20634"/>
    </physiologicalReaction>
</comment>
<keyword evidence="13" id="KW-1185">Reference proteome</keyword>
<proteinExistence type="inferred from homology"/>
<keyword evidence="2" id="KW-0444">Lipid biosynthesis</keyword>
<evidence type="ECO:0000256" key="5">
    <source>
        <dbReference type="ARBA" id="ARBA00023315"/>
    </source>
</evidence>
<dbReference type="PANTHER" id="PTHR37323:SF1">
    <property type="entry name" value="L-ORNITHINE N(ALPHA)-ACYLTRANSFERASE"/>
    <property type="match status" value="1"/>
</dbReference>
<keyword evidence="3 12" id="KW-0808">Transferase</keyword>
<comment type="caution">
    <text evidence="12">The sequence shown here is derived from an EMBL/GenBank/DDBJ whole genome shotgun (WGS) entry which is preliminary data.</text>
</comment>
<dbReference type="InterPro" id="IPR016181">
    <property type="entry name" value="Acyl_CoA_acyltransferase"/>
</dbReference>
<feature type="domain" description="Phospholipid/glycerol acyltransferase" evidence="11">
    <location>
        <begin position="81"/>
        <end position="198"/>
    </location>
</feature>
<comment type="similarity">
    <text evidence="6">Belongs to the acetyltransferase family. OlsB subfamily.</text>
</comment>
<reference evidence="12 13" key="1">
    <citation type="submission" date="2020-01" db="EMBL/GenBank/DDBJ databases">
        <authorList>
            <person name="Chen J."/>
            <person name="Zhu S."/>
            <person name="Yang J."/>
        </authorList>
    </citation>
    <scope>NUCLEOTIDE SEQUENCE [LARGE SCALE GENOMIC DNA]</scope>
    <source>
        <strain evidence="12 13">345S023</strain>
    </source>
</reference>
<evidence type="ECO:0000256" key="4">
    <source>
        <dbReference type="ARBA" id="ARBA00023098"/>
    </source>
</evidence>
<evidence type="ECO:0000256" key="10">
    <source>
        <dbReference type="ARBA" id="ARBA00047785"/>
    </source>
</evidence>
<evidence type="ECO:0000313" key="13">
    <source>
        <dbReference type="Proteomes" id="UP000470213"/>
    </source>
</evidence>
<gene>
    <name evidence="12" type="ORF">GTH32_13525</name>
</gene>
<dbReference type="GO" id="GO:0006629">
    <property type="term" value="P:lipid metabolic process"/>
    <property type="evidence" value="ECO:0007669"/>
    <property type="project" value="UniProtKB-KW"/>
</dbReference>
<evidence type="ECO:0000256" key="9">
    <source>
        <dbReference type="ARBA" id="ARBA00045724"/>
    </source>
</evidence>
<evidence type="ECO:0000256" key="6">
    <source>
        <dbReference type="ARBA" id="ARBA00038095"/>
    </source>
</evidence>
<comment type="pathway">
    <text evidence="1">Lipid metabolism.</text>
</comment>
<dbReference type="EC" id="2.3.2.30" evidence="7"/>
<dbReference type="InterPro" id="IPR002123">
    <property type="entry name" value="Plipid/glycerol_acylTrfase"/>
</dbReference>
<sequence length="572" mass="65567">MFTVNEVLNKHYPKVASNPLLFKPLSFLLRHLLHEREIAEFGETYPHFDDIDFVEQVLEYFNISYSTRDVEKERIPTEGRVVIIANHPIGSLDALALIKLLSEVRQDVKVVANDMLMAISPLHNMLLPVNNMHGGTPKQHLSAIQSHLNSDGAILIFPAGEVSRLRPQGVRDTRWHSGFLRMARHAKAPILPVYIDGKNSPLFYGVSMLYKPLATALLVKEMFKQRKTHLPMRIGELIPFSAYQQMTISLKDQVKLFKRHLYRIGSNKKGIFATQTPIAKAEDRKALSQAMKQCEHLGHTSDGKSIYLYQHVSCSPIMREIGRLREIAFRAVGEGTNKRRDIDLFDSHYYHLILWDEEDLEIVGAYRFGDAEVLTQPDHPTGLYTATLFDYHQNDSEMFKQGLELGRSFVQPRYWGKRSLDYLWFGIGAFLNRYPKYRYLFGAVTLSNAYPQPAKDLIVQFYSTYFPPKFAEVECKLPYELGPNSLLTFNGDDYKNEFKQLKHLLANMGVNVPTLYKQYSEISTEGGVAFLGFNVDPDFNDCIDGLVVVDMHTLTEKKRKRYLTEGNLQQSA</sequence>
<dbReference type="RefSeq" id="WP_163086592.1">
    <property type="nucleotide sequence ID" value="NZ_JAAAWN010000018.1"/>
</dbReference>
<evidence type="ECO:0000256" key="3">
    <source>
        <dbReference type="ARBA" id="ARBA00022679"/>
    </source>
</evidence>
<evidence type="ECO:0000256" key="1">
    <source>
        <dbReference type="ARBA" id="ARBA00005189"/>
    </source>
</evidence>
<evidence type="ECO:0000256" key="2">
    <source>
        <dbReference type="ARBA" id="ARBA00022516"/>
    </source>
</evidence>
<keyword evidence="5" id="KW-0012">Acyltransferase</keyword>
<dbReference type="InterPro" id="IPR052351">
    <property type="entry name" value="Ornithine_N-alpha-AT"/>
</dbReference>
<dbReference type="Proteomes" id="UP000470213">
    <property type="component" value="Unassembled WGS sequence"/>
</dbReference>
<protein>
    <recommendedName>
        <fullName evidence="8">L-ornithine N(alpha)-acyltransferase</fullName>
        <ecNumber evidence="7">2.3.2.30</ecNumber>
    </recommendedName>
</protein>
<keyword evidence="4" id="KW-0443">Lipid metabolism</keyword>
<dbReference type="SUPFAM" id="SSF55729">
    <property type="entry name" value="Acyl-CoA N-acyltransferases (Nat)"/>
    <property type="match status" value="1"/>
</dbReference>
<evidence type="ECO:0000256" key="8">
    <source>
        <dbReference type="ARBA" id="ARBA00039866"/>
    </source>
</evidence>
<comment type="function">
    <text evidence="9">Catalyzes the first step in the biosynthesis of ornithine lipids, which are phosphorus-free membrane lipids. Catalyzes the 3-hydroxyacyl-acyl carrier protein-dependent acylation of ornithine to form lyso-ornithine lipid (LOL).</text>
</comment>